<feature type="binding site" evidence="6">
    <location>
        <begin position="59"/>
        <end position="61"/>
    </location>
    <ligand>
        <name>substrate</name>
    </ligand>
</feature>
<feature type="domain" description="Dihydroorotase catalytic" evidence="7">
    <location>
        <begin position="46"/>
        <end position="235"/>
    </location>
</feature>
<accession>D6XTP6</accession>
<feature type="active site" evidence="6">
    <location>
        <position position="302"/>
    </location>
</feature>
<feature type="binding site" evidence="6">
    <location>
        <begin position="320"/>
        <end position="321"/>
    </location>
    <ligand>
        <name>substrate</name>
    </ligand>
</feature>
<dbReference type="PROSITE" id="PS00482">
    <property type="entry name" value="DIHYDROOROTASE_1"/>
    <property type="match status" value="1"/>
</dbReference>
<feature type="binding site" evidence="6">
    <location>
        <position position="91"/>
    </location>
    <ligand>
        <name>substrate</name>
    </ligand>
</feature>
<dbReference type="HOGENOM" id="CLU_015572_1_0_9"/>
<dbReference type="GO" id="GO:0044205">
    <property type="term" value="P:'de novo' UMP biosynthetic process"/>
    <property type="evidence" value="ECO:0007669"/>
    <property type="project" value="UniProtKB-UniRule"/>
</dbReference>
<dbReference type="GO" id="GO:0005737">
    <property type="term" value="C:cytoplasm"/>
    <property type="evidence" value="ECO:0007669"/>
    <property type="project" value="TreeGrafter"/>
</dbReference>
<dbReference type="GO" id="GO:0006145">
    <property type="term" value="P:purine nucleobase catabolic process"/>
    <property type="evidence" value="ECO:0007669"/>
    <property type="project" value="TreeGrafter"/>
</dbReference>
<feature type="binding site" evidence="6">
    <location>
        <position position="59"/>
    </location>
    <ligand>
        <name>Zn(2+)</name>
        <dbReference type="ChEBI" id="CHEBI:29105"/>
        <label>1</label>
    </ligand>
</feature>
<dbReference type="InterPro" id="IPR004722">
    <property type="entry name" value="DHOase"/>
</dbReference>
<feature type="binding site" evidence="6">
    <location>
        <position position="275"/>
    </location>
    <ligand>
        <name>substrate</name>
    </ligand>
</feature>
<dbReference type="InterPro" id="IPR050138">
    <property type="entry name" value="DHOase/Allantoinase_Hydrolase"/>
</dbReference>
<comment type="catalytic activity">
    <reaction evidence="6">
        <text>(S)-dihydroorotate + H2O = N-carbamoyl-L-aspartate + H(+)</text>
        <dbReference type="Rhea" id="RHEA:24296"/>
        <dbReference type="ChEBI" id="CHEBI:15377"/>
        <dbReference type="ChEBI" id="CHEBI:15378"/>
        <dbReference type="ChEBI" id="CHEBI:30864"/>
        <dbReference type="ChEBI" id="CHEBI:32814"/>
        <dbReference type="EC" id="3.5.2.3"/>
    </reaction>
</comment>
<keyword evidence="5 6" id="KW-0665">Pyrimidine biosynthesis</keyword>
<evidence type="ECO:0000256" key="1">
    <source>
        <dbReference type="ARBA" id="ARBA00002368"/>
    </source>
</evidence>
<dbReference type="InterPro" id="IPR002195">
    <property type="entry name" value="Dihydroorotase_CS"/>
</dbReference>
<organism evidence="8 9">
    <name type="scientific">Bacillus selenitireducens (strain ATCC 700615 / DSM 15326 / MLS10)</name>
    <dbReference type="NCBI Taxonomy" id="439292"/>
    <lineage>
        <taxon>Bacteria</taxon>
        <taxon>Bacillati</taxon>
        <taxon>Bacillota</taxon>
        <taxon>Bacilli</taxon>
        <taxon>Bacillales</taxon>
        <taxon>Bacillaceae</taxon>
        <taxon>Salisediminibacterium</taxon>
    </lineage>
</organism>
<dbReference type="InterPro" id="IPR024403">
    <property type="entry name" value="DHOase_cat"/>
</dbReference>
<dbReference type="Gene3D" id="2.30.40.10">
    <property type="entry name" value="Urease, subunit C, domain 1"/>
    <property type="match status" value="1"/>
</dbReference>
<dbReference type="PANTHER" id="PTHR43668">
    <property type="entry name" value="ALLANTOINASE"/>
    <property type="match status" value="1"/>
</dbReference>
<dbReference type="NCBIfam" id="NF006837">
    <property type="entry name" value="PRK09357.1-2"/>
    <property type="match status" value="1"/>
</dbReference>
<dbReference type="PANTHER" id="PTHR43668:SF2">
    <property type="entry name" value="ALLANTOINASE"/>
    <property type="match status" value="1"/>
</dbReference>
<feature type="binding site" evidence="6">
    <location>
        <position position="306"/>
    </location>
    <ligand>
        <name>substrate</name>
    </ligand>
</feature>
<dbReference type="EC" id="3.5.2.3" evidence="6"/>
<reference evidence="8" key="1">
    <citation type="submission" date="2009-10" db="EMBL/GenBank/DDBJ databases">
        <title>Complete sequence of Bacillus selenitireducens MLS10.</title>
        <authorList>
            <consortium name="US DOE Joint Genome Institute"/>
            <person name="Lucas S."/>
            <person name="Copeland A."/>
            <person name="Lapidus A."/>
            <person name="Glavina del Rio T."/>
            <person name="Dalin E."/>
            <person name="Tice H."/>
            <person name="Bruce D."/>
            <person name="Goodwin L."/>
            <person name="Pitluck S."/>
            <person name="Sims D."/>
            <person name="Brettin T."/>
            <person name="Detter J.C."/>
            <person name="Han C."/>
            <person name="Larimer F."/>
            <person name="Land M."/>
            <person name="Hauser L."/>
            <person name="Kyrpides N."/>
            <person name="Ovchinnikova G."/>
            <person name="Stolz J."/>
        </authorList>
    </citation>
    <scope>NUCLEOTIDE SEQUENCE [LARGE SCALE GENOMIC DNA]</scope>
    <source>
        <strain evidence="8">MLS10</strain>
    </source>
</reference>
<evidence type="ECO:0000256" key="6">
    <source>
        <dbReference type="HAMAP-Rule" id="MF_00220"/>
    </source>
</evidence>
<sequence>MWYKHATLYSGGRWLQDVHVLVNEETGKLQTITAEEPDEEGIDLGGKWLIPGLVDLHVHLREPGGEAKETILTGTRAAAKGGFTTVCAMPNTRPVPDSVDTWSSIQDKMNRDGIITAHAYGSITERELGETLVDVKGLKEAGAVAITDDGVGVKDAGMMYNAMTQAKEAGIPVVAHCEDMSLVQGGAVHEGTFSKQTGIPGITSVSESVHIARDCLLAEATGAHYHVCHVSTKESVRVIRDAKRAGIHVTAEVTPHHLVLCEDDIPGDDSMYKMNPPLRSKEDQNALIEGILDGTLDIIATDHAPHTEDEKALPMTDAPFGITGLETAFALLYTKLVRPGILSLSDLIERLTVKPAAIFKLDAGDLAPGLDADFTVIDPERTEIVDPSTFESKGKNTPFTGERLSAWPVMTVHKGKEVYRRETVEEGQ</sequence>
<evidence type="ECO:0000259" key="7">
    <source>
        <dbReference type="Pfam" id="PF12890"/>
    </source>
</evidence>
<comment type="similarity">
    <text evidence="2 6">Belongs to the metallo-dependent hydrolases superfamily. DHOase family. Class I DHOase subfamily.</text>
</comment>
<keyword evidence="3 6" id="KW-0479">Metal-binding</keyword>
<feature type="binding site" evidence="6">
    <location>
        <position position="149"/>
    </location>
    <ligand>
        <name>Zn(2+)</name>
        <dbReference type="ChEBI" id="CHEBI:29105"/>
        <label>1</label>
    </ligand>
</feature>
<dbReference type="Proteomes" id="UP000000271">
    <property type="component" value="Chromosome"/>
</dbReference>
<dbReference type="CDD" id="cd01317">
    <property type="entry name" value="DHOase_IIa"/>
    <property type="match status" value="1"/>
</dbReference>
<dbReference type="PROSITE" id="PS00483">
    <property type="entry name" value="DIHYDROOROTASE_2"/>
    <property type="match status" value="1"/>
</dbReference>
<dbReference type="GO" id="GO:0004151">
    <property type="term" value="F:dihydroorotase activity"/>
    <property type="evidence" value="ECO:0007669"/>
    <property type="project" value="UniProtKB-UniRule"/>
</dbReference>
<keyword evidence="9" id="KW-1185">Reference proteome</keyword>
<dbReference type="Pfam" id="PF12890">
    <property type="entry name" value="DHOase"/>
    <property type="match status" value="1"/>
</dbReference>
<keyword evidence="6" id="KW-0862">Zinc</keyword>
<dbReference type="NCBIfam" id="TIGR00857">
    <property type="entry name" value="pyrC_multi"/>
    <property type="match status" value="1"/>
</dbReference>
<dbReference type="KEGG" id="bse:Bsel_1674"/>
<feature type="binding site" evidence="6">
    <location>
        <position position="302"/>
    </location>
    <ligand>
        <name>Zn(2+)</name>
        <dbReference type="ChEBI" id="CHEBI:29105"/>
        <label>1</label>
    </ligand>
</feature>
<comment type="function">
    <text evidence="1 6">Catalyzes the reversible cyclization of carbamoyl aspartate to dihydroorotate.</text>
</comment>
<gene>
    <name evidence="6" type="primary">pyrC</name>
    <name evidence="8" type="ordered locus">Bsel_1674</name>
</gene>
<dbReference type="OrthoDB" id="9765462at2"/>
<dbReference type="STRING" id="439292.Bsel_1674"/>
<dbReference type="GO" id="GO:0004038">
    <property type="term" value="F:allantoinase activity"/>
    <property type="evidence" value="ECO:0007669"/>
    <property type="project" value="TreeGrafter"/>
</dbReference>
<dbReference type="AlphaFoldDB" id="D6XTP6"/>
<comment type="cofactor">
    <cofactor evidence="6">
        <name>Zn(2+)</name>
        <dbReference type="ChEBI" id="CHEBI:29105"/>
    </cofactor>
    <text evidence="6">Binds 2 Zn(2+) ions per subunit.</text>
</comment>
<feature type="binding site" evidence="6">
    <location>
        <position position="57"/>
    </location>
    <ligand>
        <name>Zn(2+)</name>
        <dbReference type="ChEBI" id="CHEBI:29105"/>
        <label>1</label>
    </ligand>
</feature>
<dbReference type="Gene3D" id="3.20.20.140">
    <property type="entry name" value="Metal-dependent hydrolases"/>
    <property type="match status" value="1"/>
</dbReference>
<comment type="pathway">
    <text evidence="6">Pyrimidine metabolism; UMP biosynthesis via de novo pathway; (S)-dihydroorotate from bicarbonate: step 3/3.</text>
</comment>
<dbReference type="HAMAP" id="MF_00220_B">
    <property type="entry name" value="PyrC_classI_B"/>
    <property type="match status" value="1"/>
</dbReference>
<dbReference type="eggNOG" id="COG0044">
    <property type="taxonomic scope" value="Bacteria"/>
</dbReference>
<keyword evidence="4 6" id="KW-0378">Hydrolase</keyword>
<feature type="binding site" evidence="6">
    <location>
        <position position="176"/>
    </location>
    <ligand>
        <name>Zn(2+)</name>
        <dbReference type="ChEBI" id="CHEBI:29105"/>
        <label>2</label>
    </ligand>
</feature>
<evidence type="ECO:0000256" key="4">
    <source>
        <dbReference type="ARBA" id="ARBA00022801"/>
    </source>
</evidence>
<dbReference type="InterPro" id="IPR032466">
    <property type="entry name" value="Metal_Hydrolase"/>
</dbReference>
<feature type="binding site" evidence="6">
    <location>
        <position position="229"/>
    </location>
    <ligand>
        <name>Zn(2+)</name>
        <dbReference type="ChEBI" id="CHEBI:29105"/>
        <label>2</label>
    </ligand>
</feature>
<protein>
    <recommendedName>
        <fullName evidence="6">Dihydroorotase</fullName>
        <shortName evidence="6">DHOase</shortName>
        <ecNumber evidence="6">3.5.2.3</ecNumber>
    </recommendedName>
</protein>
<dbReference type="GO" id="GO:0008270">
    <property type="term" value="F:zinc ion binding"/>
    <property type="evidence" value="ECO:0007669"/>
    <property type="project" value="UniProtKB-UniRule"/>
</dbReference>
<dbReference type="SUPFAM" id="SSF51556">
    <property type="entry name" value="Metallo-dependent hydrolases"/>
    <property type="match status" value="1"/>
</dbReference>
<feature type="binding site" evidence="6">
    <location>
        <position position="149"/>
    </location>
    <ligand>
        <name>Zn(2+)</name>
        <dbReference type="ChEBI" id="CHEBI:29105"/>
        <label>2</label>
    </ligand>
</feature>
<evidence type="ECO:0000256" key="5">
    <source>
        <dbReference type="ARBA" id="ARBA00022975"/>
    </source>
</evidence>
<dbReference type="UniPathway" id="UPA00070">
    <property type="reaction ID" value="UER00117"/>
</dbReference>
<evidence type="ECO:0000256" key="2">
    <source>
        <dbReference type="ARBA" id="ARBA00010286"/>
    </source>
</evidence>
<evidence type="ECO:0000313" key="8">
    <source>
        <dbReference type="EMBL" id="ADH99182.1"/>
    </source>
</evidence>
<dbReference type="EMBL" id="CP001791">
    <property type="protein sequence ID" value="ADH99182.1"/>
    <property type="molecule type" value="Genomic_DNA"/>
</dbReference>
<evidence type="ECO:0000313" key="9">
    <source>
        <dbReference type="Proteomes" id="UP000000271"/>
    </source>
</evidence>
<dbReference type="RefSeq" id="WP_013172606.1">
    <property type="nucleotide sequence ID" value="NC_014219.1"/>
</dbReference>
<dbReference type="SUPFAM" id="SSF51338">
    <property type="entry name" value="Composite domain of metallo-dependent hydrolases"/>
    <property type="match status" value="2"/>
</dbReference>
<evidence type="ECO:0000256" key="3">
    <source>
        <dbReference type="ARBA" id="ARBA00022723"/>
    </source>
</evidence>
<name>D6XTP6_BACIE</name>
<proteinExistence type="inferred from homology"/>
<dbReference type="InterPro" id="IPR011059">
    <property type="entry name" value="Metal-dep_hydrolase_composite"/>
</dbReference>